<sequence length="295" mass="32937">MKNAILFLVLLLSLGPIGYAQSFNETQLLEHLETLSSDRYEGRRTGEKGNLLARAYIIKTFKELGVIPFGSKFEHTFTFEARDKEYNAANILAQVKGTKFPDTYIVISAHYDHLGVHEGAIYNGADDDASGIAALFAFAEYLSKNPPKHTVILAAFDAEEIGLKGAYYFVDKMKNTNILVNLNMDMISRSAKDELYVVGTPHHEKLKGIIDSFQNPTTSKLIIGHDGNDDQEDWTNASDHGAFHKAKIPFLYFGNEDHAGYHHPSDDFENITPAFYKNAVQILLSVFAQIDQNGL</sequence>
<protein>
    <submittedName>
        <fullName evidence="2">M20/M25/M40 family metallo-hydrolase</fullName>
    </submittedName>
</protein>
<accession>A0ABV9HZ47</accession>
<comment type="caution">
    <text evidence="2">The sequence shown here is derived from an EMBL/GenBank/DDBJ whole genome shotgun (WGS) entry which is preliminary data.</text>
</comment>
<dbReference type="Proteomes" id="UP001596043">
    <property type="component" value="Unassembled WGS sequence"/>
</dbReference>
<evidence type="ECO:0000313" key="2">
    <source>
        <dbReference type="EMBL" id="MFC4635441.1"/>
    </source>
</evidence>
<dbReference type="Pfam" id="PF04389">
    <property type="entry name" value="Peptidase_M28"/>
    <property type="match status" value="1"/>
</dbReference>
<evidence type="ECO:0000313" key="3">
    <source>
        <dbReference type="Proteomes" id="UP001596043"/>
    </source>
</evidence>
<organism evidence="2 3">
    <name type="scientific">Dokdonia ponticola</name>
    <dbReference type="NCBI Taxonomy" id="2041041"/>
    <lineage>
        <taxon>Bacteria</taxon>
        <taxon>Pseudomonadati</taxon>
        <taxon>Bacteroidota</taxon>
        <taxon>Flavobacteriia</taxon>
        <taxon>Flavobacteriales</taxon>
        <taxon>Flavobacteriaceae</taxon>
        <taxon>Dokdonia</taxon>
    </lineage>
</organism>
<dbReference type="EMBL" id="JBHSFV010000010">
    <property type="protein sequence ID" value="MFC4635441.1"/>
    <property type="molecule type" value="Genomic_DNA"/>
</dbReference>
<keyword evidence="3" id="KW-1185">Reference proteome</keyword>
<dbReference type="Gene3D" id="3.40.630.10">
    <property type="entry name" value="Zn peptidases"/>
    <property type="match status" value="1"/>
</dbReference>
<evidence type="ECO:0000259" key="1">
    <source>
        <dbReference type="Pfam" id="PF04389"/>
    </source>
</evidence>
<dbReference type="InterPro" id="IPR007484">
    <property type="entry name" value="Peptidase_M28"/>
</dbReference>
<gene>
    <name evidence="2" type="ORF">ACFO3O_16140</name>
</gene>
<reference evidence="3" key="1">
    <citation type="journal article" date="2019" name="Int. J. Syst. Evol. Microbiol.">
        <title>The Global Catalogue of Microorganisms (GCM) 10K type strain sequencing project: providing services to taxonomists for standard genome sequencing and annotation.</title>
        <authorList>
            <consortium name="The Broad Institute Genomics Platform"/>
            <consortium name="The Broad Institute Genome Sequencing Center for Infectious Disease"/>
            <person name="Wu L."/>
            <person name="Ma J."/>
        </authorList>
    </citation>
    <scope>NUCLEOTIDE SEQUENCE [LARGE SCALE GENOMIC DNA]</scope>
    <source>
        <strain evidence="3">YJ-61-S</strain>
    </source>
</reference>
<dbReference type="SUPFAM" id="SSF53187">
    <property type="entry name" value="Zn-dependent exopeptidases"/>
    <property type="match status" value="1"/>
</dbReference>
<proteinExistence type="predicted"/>
<dbReference type="InterPro" id="IPR045175">
    <property type="entry name" value="M28_fam"/>
</dbReference>
<dbReference type="PANTHER" id="PTHR12147">
    <property type="entry name" value="METALLOPEPTIDASE M28 FAMILY MEMBER"/>
    <property type="match status" value="1"/>
</dbReference>
<dbReference type="PANTHER" id="PTHR12147:SF26">
    <property type="entry name" value="PEPTIDASE M28 DOMAIN-CONTAINING PROTEIN"/>
    <property type="match status" value="1"/>
</dbReference>
<feature type="domain" description="Peptidase M28" evidence="1">
    <location>
        <begin position="90"/>
        <end position="285"/>
    </location>
</feature>
<name>A0ABV9HZ47_9FLAO</name>
<dbReference type="RefSeq" id="WP_379980661.1">
    <property type="nucleotide sequence ID" value="NZ_JBHSFV010000010.1"/>
</dbReference>